<dbReference type="VEuPathDB" id="FungiDB:LCOR_08077.1"/>
<evidence type="ECO:0000256" key="1">
    <source>
        <dbReference type="SAM" id="MobiDB-lite"/>
    </source>
</evidence>
<name>A0A068S5J5_9FUNG</name>
<feature type="transmembrane region" description="Helical" evidence="2">
    <location>
        <begin position="36"/>
        <end position="58"/>
    </location>
</feature>
<sequence>MGWLGSKNSAPKLMWLLRITCQKFIKTHQRFDSDEVFLFLSHSLFIVFHPPPLAIMIFSRSSNNKRKSHTPSSTSTPLLSRLNVSTPAVYYTNQNNSSASNLSPRATDMNTSASYGGGGSPIPTPSTSWTSEMSVLADKIRDDTAHTVDSLDRRSISQGMKLVAIAADEYEDGNNTVALDIYLSGIDKILMALPNKTDPKTKVALREKLTSVEERVGILHIASQHRQKRYQEEWDDPEVKRSLLESIGLSRITTTISTITTIASNRAYPPASNTPSSVMQHQASAVAVSSSPSSSSSRYDPVDRFKQFGQTIINATVTLAILIKQSPLPDVVYFLFGYLCQMLIWVDHQYHITQKAQDLGVECVKWMLKMDEQYRLHEFASEAMYMLIAAGLKAAVAYKEAPAFRQNTSHIHEITDDDQDEHYSHEAIEPCPPPKRPSRWVIW</sequence>
<dbReference type="OrthoDB" id="2414723at2759"/>
<dbReference type="Gene3D" id="1.20.58.80">
    <property type="entry name" value="Phosphotransferase system, lactose/cellobiose-type IIA subunit"/>
    <property type="match status" value="1"/>
</dbReference>
<dbReference type="AlphaFoldDB" id="A0A068S5J5"/>
<protein>
    <recommendedName>
        <fullName evidence="5">MIT domain-containing protein</fullName>
    </recommendedName>
</protein>
<proteinExistence type="predicted"/>
<dbReference type="STRING" id="1263082.A0A068S5J5"/>
<feature type="compositionally biased region" description="Polar residues" evidence="1">
    <location>
        <begin position="95"/>
        <end position="114"/>
    </location>
</feature>
<keyword evidence="2" id="KW-1133">Transmembrane helix</keyword>
<dbReference type="InterPro" id="IPR036181">
    <property type="entry name" value="MIT_dom_sf"/>
</dbReference>
<feature type="region of interest" description="Disordered" evidence="1">
    <location>
        <begin position="95"/>
        <end position="129"/>
    </location>
</feature>
<dbReference type="EMBL" id="CBTN010000043">
    <property type="protein sequence ID" value="CDH57092.1"/>
    <property type="molecule type" value="Genomic_DNA"/>
</dbReference>
<evidence type="ECO:0000313" key="4">
    <source>
        <dbReference type="Proteomes" id="UP000027586"/>
    </source>
</evidence>
<evidence type="ECO:0000256" key="2">
    <source>
        <dbReference type="SAM" id="Phobius"/>
    </source>
</evidence>
<reference evidence="3" key="1">
    <citation type="submission" date="2013-08" db="EMBL/GenBank/DDBJ databases">
        <title>Gene expansion shapes genome architecture in the human pathogen Lichtheimia corymbifera: an evolutionary genomics analysis in the ancient terrestrial Mucorales (Mucoromycotina).</title>
        <authorList>
            <person name="Schwartze V.U."/>
            <person name="Winter S."/>
            <person name="Shelest E."/>
            <person name="Marcet-Houben M."/>
            <person name="Horn F."/>
            <person name="Wehner S."/>
            <person name="Hoffmann K."/>
            <person name="Riege K."/>
            <person name="Sammeth M."/>
            <person name="Nowrousian M."/>
            <person name="Valiante V."/>
            <person name="Linde J."/>
            <person name="Jacobsen I.D."/>
            <person name="Marz M."/>
            <person name="Brakhage A.A."/>
            <person name="Gabaldon T."/>
            <person name="Bocker S."/>
            <person name="Voigt K."/>
        </authorList>
    </citation>
    <scope>NUCLEOTIDE SEQUENCE [LARGE SCALE GENOMIC DNA]</scope>
    <source>
        <strain evidence="3">FSU 9682</strain>
    </source>
</reference>
<accession>A0A068S5J5</accession>
<dbReference type="Proteomes" id="UP000027586">
    <property type="component" value="Unassembled WGS sequence"/>
</dbReference>
<feature type="region of interest" description="Disordered" evidence="1">
    <location>
        <begin position="270"/>
        <end position="298"/>
    </location>
</feature>
<keyword evidence="4" id="KW-1185">Reference proteome</keyword>
<feature type="compositionally biased region" description="Low complexity" evidence="1">
    <location>
        <begin position="276"/>
        <end position="297"/>
    </location>
</feature>
<dbReference type="SUPFAM" id="SSF116846">
    <property type="entry name" value="MIT domain"/>
    <property type="match status" value="1"/>
</dbReference>
<evidence type="ECO:0000313" key="3">
    <source>
        <dbReference type="EMBL" id="CDH57092.1"/>
    </source>
</evidence>
<organism evidence="3 4">
    <name type="scientific">Lichtheimia corymbifera JMRC:FSU:9682</name>
    <dbReference type="NCBI Taxonomy" id="1263082"/>
    <lineage>
        <taxon>Eukaryota</taxon>
        <taxon>Fungi</taxon>
        <taxon>Fungi incertae sedis</taxon>
        <taxon>Mucoromycota</taxon>
        <taxon>Mucoromycotina</taxon>
        <taxon>Mucoromycetes</taxon>
        <taxon>Mucorales</taxon>
        <taxon>Lichtheimiaceae</taxon>
        <taxon>Lichtheimia</taxon>
    </lineage>
</organism>
<keyword evidence="2" id="KW-0812">Transmembrane</keyword>
<keyword evidence="2" id="KW-0472">Membrane</keyword>
<gene>
    <name evidence="3" type="ORF">LCOR_08077.1</name>
</gene>
<comment type="caution">
    <text evidence="3">The sequence shown here is derived from an EMBL/GenBank/DDBJ whole genome shotgun (WGS) entry which is preliminary data.</text>
</comment>
<evidence type="ECO:0008006" key="5">
    <source>
        <dbReference type="Google" id="ProtNLM"/>
    </source>
</evidence>